<keyword evidence="4" id="KW-0804">Transcription</keyword>
<dbReference type="GO" id="GO:0003677">
    <property type="term" value="F:DNA binding"/>
    <property type="evidence" value="ECO:0007669"/>
    <property type="project" value="UniProtKB-KW"/>
</dbReference>
<dbReference type="Gene3D" id="1.10.10.10">
    <property type="entry name" value="Winged helix-like DNA-binding domain superfamily/Winged helix DNA-binding domain"/>
    <property type="match status" value="1"/>
</dbReference>
<protein>
    <submittedName>
        <fullName evidence="6">Transcriptional regulator</fullName>
    </submittedName>
</protein>
<comment type="similarity">
    <text evidence="1">Belongs to the LysR transcriptional regulatory family.</text>
</comment>
<evidence type="ECO:0000256" key="4">
    <source>
        <dbReference type="ARBA" id="ARBA00023163"/>
    </source>
</evidence>
<evidence type="ECO:0000313" key="6">
    <source>
        <dbReference type="EMBL" id="AFI85486.1"/>
    </source>
</evidence>
<keyword evidence="7" id="KW-1185">Reference proteome</keyword>
<evidence type="ECO:0000256" key="3">
    <source>
        <dbReference type="ARBA" id="ARBA00023125"/>
    </source>
</evidence>
<keyword evidence="2" id="KW-0805">Transcription regulation</keyword>
<name>I1XM67_METNJ</name>
<dbReference type="InterPro" id="IPR005119">
    <property type="entry name" value="LysR_subst-bd"/>
</dbReference>
<dbReference type="InterPro" id="IPR036388">
    <property type="entry name" value="WH-like_DNA-bd_sf"/>
</dbReference>
<dbReference type="GO" id="GO:0003700">
    <property type="term" value="F:DNA-binding transcription factor activity"/>
    <property type="evidence" value="ECO:0007669"/>
    <property type="project" value="InterPro"/>
</dbReference>
<dbReference type="InterPro" id="IPR000847">
    <property type="entry name" value="LysR_HTH_N"/>
</dbReference>
<reference evidence="6 7" key="2">
    <citation type="journal article" date="2013" name="Int. J. Syst. Evol. Microbiol.">
        <title>Methylophaga nitratireducenticrescens sp. nov. and Methylophaga frappieri sp. nov., isolated from the biofilm of the methanol-fed denitrification system treating the seawater at the Montreal Biodome.</title>
        <authorList>
            <person name="Villeneuve C."/>
            <person name="Martineau C."/>
            <person name="Mauffrey F."/>
            <person name="Villemur R."/>
        </authorList>
    </citation>
    <scope>NUCLEOTIDE SEQUENCE [LARGE SCALE GENOMIC DNA]</scope>
    <source>
        <strain evidence="6 7">JAM1</strain>
    </source>
</reference>
<evidence type="ECO:0000259" key="5">
    <source>
        <dbReference type="PROSITE" id="PS50931"/>
    </source>
</evidence>
<dbReference type="Pfam" id="PF00126">
    <property type="entry name" value="HTH_1"/>
    <property type="match status" value="1"/>
</dbReference>
<dbReference type="Gene3D" id="3.40.190.10">
    <property type="entry name" value="Periplasmic binding protein-like II"/>
    <property type="match status" value="1"/>
</dbReference>
<evidence type="ECO:0000313" key="7">
    <source>
        <dbReference type="Proteomes" id="UP000009144"/>
    </source>
</evidence>
<accession>I1XM67</accession>
<dbReference type="AlphaFoldDB" id="I1XM67"/>
<dbReference type="FunFam" id="1.10.10.10:FF:000001">
    <property type="entry name" value="LysR family transcriptional regulator"/>
    <property type="match status" value="1"/>
</dbReference>
<dbReference type="RefSeq" id="WP_014707847.1">
    <property type="nucleotide sequence ID" value="NC_017857.3"/>
</dbReference>
<dbReference type="EMBL" id="CP003390">
    <property type="protein sequence ID" value="AFI85486.1"/>
    <property type="molecule type" value="Genomic_DNA"/>
</dbReference>
<dbReference type="PROSITE" id="PS50931">
    <property type="entry name" value="HTH_LYSR"/>
    <property type="match status" value="1"/>
</dbReference>
<feature type="domain" description="HTH lysR-type" evidence="5">
    <location>
        <begin position="1"/>
        <end position="58"/>
    </location>
</feature>
<proteinExistence type="inferred from homology"/>
<dbReference type="InterPro" id="IPR050176">
    <property type="entry name" value="LTTR"/>
</dbReference>
<dbReference type="PATRIC" id="fig|754476.3.peg.2646"/>
<dbReference type="HOGENOM" id="CLU_039613_8_1_6"/>
<evidence type="ECO:0000256" key="1">
    <source>
        <dbReference type="ARBA" id="ARBA00009437"/>
    </source>
</evidence>
<dbReference type="KEGG" id="mej:Q7A_2698"/>
<keyword evidence="3" id="KW-0238">DNA-binding</keyword>
<reference evidence="6 7" key="1">
    <citation type="journal article" date="2012" name="J. Bacteriol.">
        <title>Complete genome sequences of Methylophaga sp. strain JAM1 and Methylophaga sp. strain JAM7.</title>
        <authorList>
            <person name="Villeneuve C."/>
            <person name="Martineau C."/>
            <person name="Mauffrey F."/>
            <person name="Villemur R."/>
        </authorList>
    </citation>
    <scope>NUCLEOTIDE SEQUENCE [LARGE SCALE GENOMIC DNA]</scope>
    <source>
        <strain evidence="6 7">JAM1</strain>
    </source>
</reference>
<dbReference type="PRINTS" id="PR00039">
    <property type="entry name" value="HTHLYSR"/>
</dbReference>
<dbReference type="SUPFAM" id="SSF53850">
    <property type="entry name" value="Periplasmic binding protein-like II"/>
    <property type="match status" value="1"/>
</dbReference>
<sequence length="291" mass="32428">MDTEFVRTFLKIVDTGSFISAAKSLHLTQAAVSRRIRSLEEYMGCELFVRNRSGASLTASGRRFLQYGVNIVQTLEHARYEVGIAPSFNGSLVVGGRFGLWQGLLIDWLDILSTQLPQSQIRALTGFEDGLMQSLVDGSMDIGIMYTPQHRPTLQVERLLEEELILVTTEKLAGNPPNPANYVHVDWGPEFRSQLNVNLPELSSPRVTVGISWLGLQRILQSGGSGYFPRRLVTELIQNKQLYSVEAAPSFKLPVYVVYPNHQENPLISTAIALLHQTTESILNDTENQTA</sequence>
<dbReference type="Proteomes" id="UP000009144">
    <property type="component" value="Chromosome"/>
</dbReference>
<dbReference type="Pfam" id="PF03466">
    <property type="entry name" value="LysR_substrate"/>
    <property type="match status" value="1"/>
</dbReference>
<dbReference type="PANTHER" id="PTHR30579">
    <property type="entry name" value="TRANSCRIPTIONAL REGULATOR"/>
    <property type="match status" value="1"/>
</dbReference>
<dbReference type="PANTHER" id="PTHR30579:SF8">
    <property type="entry name" value="HTH-TYPE TRANSCRIPTIONAL REGULATOR HDFR"/>
    <property type="match status" value="1"/>
</dbReference>
<evidence type="ECO:0000256" key="2">
    <source>
        <dbReference type="ARBA" id="ARBA00023015"/>
    </source>
</evidence>
<dbReference type="InterPro" id="IPR036390">
    <property type="entry name" value="WH_DNA-bd_sf"/>
</dbReference>
<dbReference type="SUPFAM" id="SSF46785">
    <property type="entry name" value="Winged helix' DNA-binding domain"/>
    <property type="match status" value="1"/>
</dbReference>
<dbReference type="eggNOG" id="COG0583">
    <property type="taxonomic scope" value="Bacteria"/>
</dbReference>
<dbReference type="STRING" id="754476.Q7A_2698"/>
<gene>
    <name evidence="6" type="ordered locus">Q7A_2698</name>
</gene>
<organism evidence="6 7">
    <name type="scientific">Methylophaga nitratireducenticrescens</name>
    <dbReference type="NCBI Taxonomy" id="754476"/>
    <lineage>
        <taxon>Bacteria</taxon>
        <taxon>Pseudomonadati</taxon>
        <taxon>Pseudomonadota</taxon>
        <taxon>Gammaproteobacteria</taxon>
        <taxon>Thiotrichales</taxon>
        <taxon>Piscirickettsiaceae</taxon>
        <taxon>Methylophaga</taxon>
    </lineage>
</organism>